<dbReference type="SUPFAM" id="SSF56954">
    <property type="entry name" value="Outer membrane efflux proteins (OEP)"/>
    <property type="match status" value="1"/>
</dbReference>
<dbReference type="PANTHER" id="PTHR30203">
    <property type="entry name" value="OUTER MEMBRANE CATION EFFLUX PROTEIN"/>
    <property type="match status" value="1"/>
</dbReference>
<evidence type="ECO:0000256" key="2">
    <source>
        <dbReference type="SAM" id="Coils"/>
    </source>
</evidence>
<sequence>MPPHAAEAEGPLTLQGAVERALRNNPALWAKRQELGVAVGELVTANLPLQANPQLELGAIRRSSDEGRRRVDPSISLSQEVEVAGQPGYRRKAARAGLEQAQLEIRDLERRIAGEVKVVFHQALAAQEKLKVAGQVVRLRKELLEAAQTRFEAGETAILPVKAIEVELGQAAREELELRKGLSAAQRELMRLLAWPEGEPLELGGELRYRPLGVPGGAEASSSPQAPRQPPSSPISPEPSSEPALDPIQGQSLDSLRE</sequence>
<feature type="region of interest" description="Disordered" evidence="3">
    <location>
        <begin position="208"/>
        <end position="258"/>
    </location>
</feature>
<evidence type="ECO:0000313" key="5">
    <source>
        <dbReference type="Proteomes" id="UP000769766"/>
    </source>
</evidence>
<protein>
    <submittedName>
        <fullName evidence="4">TolC family protein</fullName>
    </submittedName>
</protein>
<reference evidence="4" key="1">
    <citation type="submission" date="2020-07" db="EMBL/GenBank/DDBJ databases">
        <title>Huge and variable diversity of episymbiotic CPR bacteria and DPANN archaea in groundwater ecosystems.</title>
        <authorList>
            <person name="He C.Y."/>
            <person name="Keren R."/>
            <person name="Whittaker M."/>
            <person name="Farag I.F."/>
            <person name="Doudna J."/>
            <person name="Cate J.H.D."/>
            <person name="Banfield J.F."/>
        </authorList>
    </citation>
    <scope>NUCLEOTIDE SEQUENCE</scope>
    <source>
        <strain evidence="4">NC_groundwater_672_Ag_B-0.1um_62_36</strain>
    </source>
</reference>
<feature type="coiled-coil region" evidence="2">
    <location>
        <begin position="91"/>
        <end position="118"/>
    </location>
</feature>
<keyword evidence="2" id="KW-0175">Coiled coil</keyword>
<evidence type="ECO:0000313" key="4">
    <source>
        <dbReference type="EMBL" id="MBI2876496.1"/>
    </source>
</evidence>
<evidence type="ECO:0000256" key="3">
    <source>
        <dbReference type="SAM" id="MobiDB-lite"/>
    </source>
</evidence>
<gene>
    <name evidence="4" type="ORF">HYY20_06405</name>
</gene>
<dbReference type="InterPro" id="IPR010131">
    <property type="entry name" value="MdtP/NodT-like"/>
</dbReference>
<organism evidence="4 5">
    <name type="scientific">Tectimicrobiota bacterium</name>
    <dbReference type="NCBI Taxonomy" id="2528274"/>
    <lineage>
        <taxon>Bacteria</taxon>
        <taxon>Pseudomonadati</taxon>
        <taxon>Nitrospinota/Tectimicrobiota group</taxon>
        <taxon>Candidatus Tectimicrobiota</taxon>
    </lineage>
</organism>
<feature type="non-terminal residue" evidence="4">
    <location>
        <position position="258"/>
    </location>
</feature>
<dbReference type="EMBL" id="JACPRF010000196">
    <property type="protein sequence ID" value="MBI2876496.1"/>
    <property type="molecule type" value="Genomic_DNA"/>
</dbReference>
<feature type="compositionally biased region" description="Polar residues" evidence="3">
    <location>
        <begin position="249"/>
        <end position="258"/>
    </location>
</feature>
<accession>A0A932CNS9</accession>
<name>A0A932CNS9_UNCTE</name>
<comment type="caution">
    <text evidence="4">The sequence shown here is derived from an EMBL/GenBank/DDBJ whole genome shotgun (WGS) entry which is preliminary data.</text>
</comment>
<feature type="compositionally biased region" description="Pro residues" evidence="3">
    <location>
        <begin position="227"/>
        <end position="237"/>
    </location>
</feature>
<dbReference type="Pfam" id="PF02321">
    <property type="entry name" value="OEP"/>
    <property type="match status" value="1"/>
</dbReference>
<dbReference type="Proteomes" id="UP000769766">
    <property type="component" value="Unassembled WGS sequence"/>
</dbReference>
<dbReference type="InterPro" id="IPR003423">
    <property type="entry name" value="OMP_efflux"/>
</dbReference>
<proteinExistence type="inferred from homology"/>
<comment type="similarity">
    <text evidence="1">Belongs to the outer membrane factor (OMF) (TC 1.B.17) family.</text>
</comment>
<dbReference type="GO" id="GO:0015562">
    <property type="term" value="F:efflux transmembrane transporter activity"/>
    <property type="evidence" value="ECO:0007669"/>
    <property type="project" value="InterPro"/>
</dbReference>
<evidence type="ECO:0000256" key="1">
    <source>
        <dbReference type="ARBA" id="ARBA00007613"/>
    </source>
</evidence>
<dbReference type="PANTHER" id="PTHR30203:SF24">
    <property type="entry name" value="BLR4935 PROTEIN"/>
    <property type="match status" value="1"/>
</dbReference>
<dbReference type="AlphaFoldDB" id="A0A932CNS9"/>
<dbReference type="Gene3D" id="1.20.1600.10">
    <property type="entry name" value="Outer membrane efflux proteins (OEP)"/>
    <property type="match status" value="1"/>
</dbReference>